<accession>A0A151LG19</accession>
<keyword evidence="8" id="KW-0460">Magnesium</keyword>
<evidence type="ECO:0000313" key="12">
    <source>
        <dbReference type="Proteomes" id="UP000076004"/>
    </source>
</evidence>
<reference evidence="11 12" key="1">
    <citation type="journal article" date="2016" name="Nat. Commun.">
        <title>Genomes of cryptic chimpanzee Plasmodium species reveal key evolutionary events leading to human malaria.</title>
        <authorList>
            <person name="Sundararaman S.A."/>
            <person name="Plenderleith L.J."/>
            <person name="Liu W."/>
            <person name="Loy D.E."/>
            <person name="Learn G.H."/>
            <person name="Li Y."/>
            <person name="Shaw K.S."/>
            <person name="Ayouba A."/>
            <person name="Peeters M."/>
            <person name="Speede S."/>
            <person name="Shaw G.M."/>
            <person name="Bushman F.D."/>
            <person name="Brisson D."/>
            <person name="Rayner J.C."/>
            <person name="Sharp P.M."/>
            <person name="Hahn B.H."/>
        </authorList>
    </citation>
    <scope>NUCLEOTIDE SEQUENCE [LARGE SCALE GENOMIC DNA]</scope>
    <source>
        <strain evidence="11 12">SY75</strain>
    </source>
</reference>
<sequence length="602" mass="71398">MPFNKYVILIYFILLLNINLFKKKKINTSTIVGNCFMVYDKNNKLNKIEYIKQKNILEKEKYVFKNFLLRTNIYKKKKNILKLLYKTNSKVKTTSCQQNNKNRKCYSYLINNRHINNTIECLHKVLNNSNHKLVSKGFKKNNVKIYMKNSNINDSDIMNLLKLNGKEMNMDNSKICKSVNNKNEEGDIELLSHKTNDMINNLNDDHIKIMKPLDITQFKFFKDGNSKKKEKIIIIIGVTCSGKTKFSIDLSEQLMKYKIKSEIISADSMQVYQNFNVGVAKVEEEEMRDVKHHLLDVCHPNDTFNAHKYINYTIPLIKNMSGNNKIPIIAGGTLLYIESLLWESVIDIRKEEEKNEQTNNEQIDNREDEYLDEQLQSNNNIKCNSEKNDDIVELDKYVNKTNEELYEELKNIDEERANQLHKNDRKRVCRSLDIFYTYNKKHSDLIKIKNHKNNNIDKMRFFPCIFYLDYNDDELLKMKIKNRVELMISNGLLDEAIKLKQINNDRNLSFLTKGINQSIAYKEFDEYIKKKMDNIDDPKLFEKCKDNLIRRTYKYAKKQRRWISNRFVKVYNVELNKIDVSSDYEKQLNNAIGIVLKFLKCQ</sequence>
<dbReference type="PANTHER" id="PTHR11088:SF60">
    <property type="entry name" value="TRNA DIMETHYLALLYLTRANSFERASE"/>
    <property type="match status" value="1"/>
</dbReference>
<evidence type="ECO:0000256" key="4">
    <source>
        <dbReference type="ARBA" id="ARBA00022679"/>
    </source>
</evidence>
<evidence type="ECO:0000256" key="1">
    <source>
        <dbReference type="ARBA" id="ARBA00001946"/>
    </source>
</evidence>
<evidence type="ECO:0000256" key="10">
    <source>
        <dbReference type="SAM" id="SignalP"/>
    </source>
</evidence>
<keyword evidence="4 11" id="KW-0808">Transferase</keyword>
<dbReference type="GO" id="GO:0006400">
    <property type="term" value="P:tRNA modification"/>
    <property type="evidence" value="ECO:0007669"/>
    <property type="project" value="TreeGrafter"/>
</dbReference>
<dbReference type="InterPro" id="IPR027417">
    <property type="entry name" value="P-loop_NTPase"/>
</dbReference>
<comment type="cofactor">
    <cofactor evidence="1">
        <name>Mg(2+)</name>
        <dbReference type="ChEBI" id="CHEBI:18420"/>
    </cofactor>
</comment>
<dbReference type="EMBL" id="LVLB01000013">
    <property type="protein sequence ID" value="KYN97892.1"/>
    <property type="molecule type" value="Genomic_DNA"/>
</dbReference>
<gene>
    <name evidence="11" type="ORF">PGSY75_1207600</name>
</gene>
<organism evidence="11 12">
    <name type="scientific">Plasmodium gaboni</name>
    <dbReference type="NCBI Taxonomy" id="647221"/>
    <lineage>
        <taxon>Eukaryota</taxon>
        <taxon>Sar</taxon>
        <taxon>Alveolata</taxon>
        <taxon>Apicomplexa</taxon>
        <taxon>Aconoidasida</taxon>
        <taxon>Haemosporida</taxon>
        <taxon>Plasmodiidae</taxon>
        <taxon>Plasmodium</taxon>
        <taxon>Plasmodium (Laverania)</taxon>
    </lineage>
</organism>
<evidence type="ECO:0000313" key="11">
    <source>
        <dbReference type="EMBL" id="KYN97892.1"/>
    </source>
</evidence>
<protein>
    <recommendedName>
        <fullName evidence="3">tRNA dimethylallyltransferase</fullName>
        <ecNumber evidence="3">2.5.1.75</ecNumber>
    </recommendedName>
</protein>
<dbReference type="GeneID" id="29777255"/>
<keyword evidence="10" id="KW-0732">Signal</keyword>
<name>A0A151LG19_9APIC</name>
<evidence type="ECO:0000256" key="8">
    <source>
        <dbReference type="ARBA" id="ARBA00022842"/>
    </source>
</evidence>
<evidence type="ECO:0000256" key="7">
    <source>
        <dbReference type="ARBA" id="ARBA00022840"/>
    </source>
</evidence>
<evidence type="ECO:0000256" key="9">
    <source>
        <dbReference type="ARBA" id="ARBA00049563"/>
    </source>
</evidence>
<keyword evidence="6" id="KW-0547">Nucleotide-binding</keyword>
<dbReference type="InterPro" id="IPR018022">
    <property type="entry name" value="IPT"/>
</dbReference>
<dbReference type="GO" id="GO:0005524">
    <property type="term" value="F:ATP binding"/>
    <property type="evidence" value="ECO:0007669"/>
    <property type="project" value="UniProtKB-KW"/>
</dbReference>
<feature type="chain" id="PRO_5007584156" description="tRNA dimethylallyltransferase" evidence="10">
    <location>
        <begin position="24"/>
        <end position="602"/>
    </location>
</feature>
<feature type="signal peptide" evidence="10">
    <location>
        <begin position="1"/>
        <end position="23"/>
    </location>
</feature>
<dbReference type="VEuPathDB" id="PlasmoDB:PGSY75_1207600"/>
<evidence type="ECO:0000256" key="3">
    <source>
        <dbReference type="ARBA" id="ARBA00012665"/>
    </source>
</evidence>
<evidence type="ECO:0000256" key="5">
    <source>
        <dbReference type="ARBA" id="ARBA00022694"/>
    </source>
</evidence>
<dbReference type="KEGG" id="pgab:PGSY75_1207600"/>
<keyword evidence="7" id="KW-0067">ATP-binding</keyword>
<dbReference type="InterPro" id="IPR039657">
    <property type="entry name" value="Dimethylallyltransferase"/>
</dbReference>
<dbReference type="Gene3D" id="3.40.50.300">
    <property type="entry name" value="P-loop containing nucleotide triphosphate hydrolases"/>
    <property type="match status" value="1"/>
</dbReference>
<comment type="catalytic activity">
    <reaction evidence="9">
        <text>adenosine(37) in tRNA + dimethylallyl diphosphate = N(6)-dimethylallyladenosine(37) in tRNA + diphosphate</text>
        <dbReference type="Rhea" id="RHEA:26482"/>
        <dbReference type="Rhea" id="RHEA-COMP:10162"/>
        <dbReference type="Rhea" id="RHEA-COMP:10375"/>
        <dbReference type="ChEBI" id="CHEBI:33019"/>
        <dbReference type="ChEBI" id="CHEBI:57623"/>
        <dbReference type="ChEBI" id="CHEBI:74411"/>
        <dbReference type="ChEBI" id="CHEBI:74415"/>
        <dbReference type="EC" id="2.5.1.75"/>
    </reaction>
</comment>
<dbReference type="Gene3D" id="1.10.20.140">
    <property type="match status" value="1"/>
</dbReference>
<dbReference type="Proteomes" id="UP000076004">
    <property type="component" value="Chromosome 12"/>
</dbReference>
<evidence type="ECO:0000256" key="2">
    <source>
        <dbReference type="ARBA" id="ARBA00005842"/>
    </source>
</evidence>
<dbReference type="AlphaFoldDB" id="A0A151LG19"/>
<dbReference type="VEuPathDB" id="PlasmoDB:PGABG01_1206600"/>
<comment type="similarity">
    <text evidence="2">Belongs to the IPP transferase family.</text>
</comment>
<evidence type="ECO:0000256" key="6">
    <source>
        <dbReference type="ARBA" id="ARBA00022741"/>
    </source>
</evidence>
<dbReference type="PANTHER" id="PTHR11088">
    <property type="entry name" value="TRNA DIMETHYLALLYLTRANSFERASE"/>
    <property type="match status" value="1"/>
</dbReference>
<keyword evidence="5" id="KW-0819">tRNA processing</keyword>
<dbReference type="Pfam" id="PF01715">
    <property type="entry name" value="IPPT"/>
    <property type="match status" value="2"/>
</dbReference>
<dbReference type="SUPFAM" id="SSF52540">
    <property type="entry name" value="P-loop containing nucleoside triphosphate hydrolases"/>
    <property type="match status" value="1"/>
</dbReference>
<proteinExistence type="inferred from homology"/>
<dbReference type="EC" id="2.5.1.75" evidence="3"/>
<dbReference type="HAMAP" id="MF_00185">
    <property type="entry name" value="IPP_trans"/>
    <property type="match status" value="1"/>
</dbReference>
<dbReference type="GO" id="GO:0052381">
    <property type="term" value="F:tRNA dimethylallyltransferase activity"/>
    <property type="evidence" value="ECO:0007669"/>
    <property type="project" value="UniProtKB-EC"/>
</dbReference>
<comment type="caution">
    <text evidence="11">The sequence shown here is derived from an EMBL/GenBank/DDBJ whole genome shotgun (WGS) entry which is preliminary data.</text>
</comment>
<dbReference type="RefSeq" id="XP_018640531.1">
    <property type="nucleotide sequence ID" value="XM_018786666.1"/>
</dbReference>